<keyword evidence="3" id="KW-1185">Reference proteome</keyword>
<dbReference type="InterPro" id="IPR029062">
    <property type="entry name" value="Class_I_gatase-like"/>
</dbReference>
<dbReference type="PANTHER" id="PTHR43130">
    <property type="entry name" value="ARAC-FAMILY TRANSCRIPTIONAL REGULATOR"/>
    <property type="match status" value="1"/>
</dbReference>
<reference evidence="2 3" key="1">
    <citation type="submission" date="2020-08" db="EMBL/GenBank/DDBJ databases">
        <title>Genomic Encyclopedia of Type Strains, Phase III (KMG-III): the genomes of soil and plant-associated and newly described type strains.</title>
        <authorList>
            <person name="Whitman W."/>
        </authorList>
    </citation>
    <scope>NUCLEOTIDE SEQUENCE [LARGE SCALE GENOMIC DNA]</scope>
    <source>
        <strain evidence="2 3">CECT 5885</strain>
    </source>
</reference>
<feature type="domain" description="DJ-1/PfpI" evidence="1">
    <location>
        <begin position="7"/>
        <end position="166"/>
    </location>
</feature>
<dbReference type="GO" id="GO:0006508">
    <property type="term" value="P:proteolysis"/>
    <property type="evidence" value="ECO:0007669"/>
    <property type="project" value="UniProtKB-KW"/>
</dbReference>
<evidence type="ECO:0000259" key="1">
    <source>
        <dbReference type="Pfam" id="PF01965"/>
    </source>
</evidence>
<organism evidence="2 3">
    <name type="scientific">Psychrobacter luti</name>
    <dbReference type="NCBI Taxonomy" id="198481"/>
    <lineage>
        <taxon>Bacteria</taxon>
        <taxon>Pseudomonadati</taxon>
        <taxon>Pseudomonadota</taxon>
        <taxon>Gammaproteobacteria</taxon>
        <taxon>Moraxellales</taxon>
        <taxon>Moraxellaceae</taxon>
        <taxon>Psychrobacter</taxon>
    </lineage>
</organism>
<dbReference type="Proteomes" id="UP000588111">
    <property type="component" value="Unassembled WGS sequence"/>
</dbReference>
<dbReference type="InterPro" id="IPR052158">
    <property type="entry name" value="INH-QAR"/>
</dbReference>
<keyword evidence="2" id="KW-0378">Hydrolase</keyword>
<dbReference type="CDD" id="cd03139">
    <property type="entry name" value="GATase1_PfpI_2"/>
    <property type="match status" value="1"/>
</dbReference>
<dbReference type="Gene3D" id="3.40.50.880">
    <property type="match status" value="1"/>
</dbReference>
<proteinExistence type="predicted"/>
<dbReference type="EMBL" id="JACHXL010000001">
    <property type="protein sequence ID" value="MBB3106187.1"/>
    <property type="molecule type" value="Genomic_DNA"/>
</dbReference>
<dbReference type="AlphaFoldDB" id="A0A839T9T7"/>
<name>A0A839T9T7_9GAMM</name>
<dbReference type="Pfam" id="PF01965">
    <property type="entry name" value="DJ-1_PfpI"/>
    <property type="match status" value="1"/>
</dbReference>
<dbReference type="GO" id="GO:0008233">
    <property type="term" value="F:peptidase activity"/>
    <property type="evidence" value="ECO:0007669"/>
    <property type="project" value="UniProtKB-KW"/>
</dbReference>
<protein>
    <submittedName>
        <fullName evidence="2">Putative intracellular protease/amidase</fullName>
    </submittedName>
</protein>
<evidence type="ECO:0000313" key="3">
    <source>
        <dbReference type="Proteomes" id="UP000588111"/>
    </source>
</evidence>
<accession>A0A839T9T7</accession>
<dbReference type="RefSeq" id="WP_183618662.1">
    <property type="nucleotide sequence ID" value="NZ_CAJHAH010000002.1"/>
</dbReference>
<dbReference type="SUPFAM" id="SSF52317">
    <property type="entry name" value="Class I glutamine amidotransferase-like"/>
    <property type="match status" value="1"/>
</dbReference>
<dbReference type="InterPro" id="IPR002818">
    <property type="entry name" value="DJ-1/PfpI"/>
</dbReference>
<comment type="caution">
    <text evidence="2">The sequence shown here is derived from an EMBL/GenBank/DDBJ whole genome shotgun (WGS) entry which is preliminary data.</text>
</comment>
<gene>
    <name evidence="2" type="ORF">FHS24_000678</name>
</gene>
<sequence length="198" mass="22030">MQTLTALVFDDFETLDLFGPIELFGSLPNDFHIQFASMKGGIIHNHHGVALQTVAVAELAHQTNILLVIGGKGTRLLINDSKFLQTLTTLADNADWVLSVCTGSALLAKAGILDNKRATSNKRAWQWVTEQSDQVDWIKQARWVVDGKFYTSSGVTAGMDMALGFIADRQGRDSAKEVADYTEYRWQEDSHLDDFYNC</sequence>
<keyword evidence="2" id="KW-0645">Protease</keyword>
<evidence type="ECO:0000313" key="2">
    <source>
        <dbReference type="EMBL" id="MBB3106187.1"/>
    </source>
</evidence>
<dbReference type="PANTHER" id="PTHR43130:SF15">
    <property type="entry name" value="THIJ_PFPI FAMILY PROTEIN (AFU_ORTHOLOGUE AFUA_5G14240)"/>
    <property type="match status" value="1"/>
</dbReference>